<proteinExistence type="predicted"/>
<evidence type="ECO:0000313" key="2">
    <source>
        <dbReference type="EMBL" id="KAG0725747.1"/>
    </source>
</evidence>
<organism evidence="2 3">
    <name type="scientific">Chionoecetes opilio</name>
    <name type="common">Atlantic snow crab</name>
    <name type="synonym">Cancer opilio</name>
    <dbReference type="NCBI Taxonomy" id="41210"/>
    <lineage>
        <taxon>Eukaryota</taxon>
        <taxon>Metazoa</taxon>
        <taxon>Ecdysozoa</taxon>
        <taxon>Arthropoda</taxon>
        <taxon>Crustacea</taxon>
        <taxon>Multicrustacea</taxon>
        <taxon>Malacostraca</taxon>
        <taxon>Eumalacostraca</taxon>
        <taxon>Eucarida</taxon>
        <taxon>Decapoda</taxon>
        <taxon>Pleocyemata</taxon>
        <taxon>Brachyura</taxon>
        <taxon>Eubrachyura</taxon>
        <taxon>Majoidea</taxon>
        <taxon>Majidae</taxon>
        <taxon>Chionoecetes</taxon>
    </lineage>
</organism>
<name>A0A8J5D162_CHIOP</name>
<dbReference type="AlphaFoldDB" id="A0A8J5D162"/>
<reference evidence="2" key="1">
    <citation type="submission" date="2020-07" db="EMBL/GenBank/DDBJ databases">
        <title>The High-quality genome of the commercially important snow crab, Chionoecetes opilio.</title>
        <authorList>
            <person name="Jeong J.-H."/>
            <person name="Ryu S."/>
        </authorList>
    </citation>
    <scope>NUCLEOTIDE SEQUENCE</scope>
    <source>
        <strain evidence="2">MADBK_172401_WGS</strain>
        <tissue evidence="2">Digestive gland</tissue>
    </source>
</reference>
<comment type="caution">
    <text evidence="2">The sequence shown here is derived from an EMBL/GenBank/DDBJ whole genome shotgun (WGS) entry which is preliminary data.</text>
</comment>
<feature type="region of interest" description="Disordered" evidence="1">
    <location>
        <begin position="283"/>
        <end position="310"/>
    </location>
</feature>
<accession>A0A8J5D162</accession>
<dbReference type="Proteomes" id="UP000770661">
    <property type="component" value="Unassembled WGS sequence"/>
</dbReference>
<evidence type="ECO:0008006" key="4">
    <source>
        <dbReference type="Google" id="ProtNLM"/>
    </source>
</evidence>
<sequence length="346" mass="37518">MKEKMEGLPLDVSSLGDEGAQMITLVETSALEEEEEETQPPNVHILTAHHVVDQSDCGASVGNTKITDLVFADDAVIFAESLEVLVMALEVLHEEAKPLGLEVSWLKTKVQLERGTEQVGHEDRHHPHSLSHHLQDHGEELSRLHRDVTLSSPHCLVCNAKLGVSARGAMEVFSEKAKTSHRQLQVHVVLGTIVNQDVSAVVAHSSIVCKKCFKLIDDIDSLEGQLINMKQVVTNKYMRTLALVKEDSVVAPEGGDNSVLEEDSLNLEATSLTKDDKDFKVYMGAGGPGGKPRRGRRARSRGRTPSVKLEVKQEEAVEVITGLAASDNVEAFKHQASGGGRGGSSP</sequence>
<protein>
    <recommendedName>
        <fullName evidence="4">Reverse transcriptase domain-containing protein</fullName>
    </recommendedName>
</protein>
<dbReference type="OrthoDB" id="427030at2759"/>
<gene>
    <name evidence="2" type="ORF">GWK47_037994</name>
</gene>
<evidence type="ECO:0000256" key="1">
    <source>
        <dbReference type="SAM" id="MobiDB-lite"/>
    </source>
</evidence>
<dbReference type="EMBL" id="JACEEZ010005300">
    <property type="protein sequence ID" value="KAG0725747.1"/>
    <property type="molecule type" value="Genomic_DNA"/>
</dbReference>
<evidence type="ECO:0000313" key="3">
    <source>
        <dbReference type="Proteomes" id="UP000770661"/>
    </source>
</evidence>
<keyword evidence="3" id="KW-1185">Reference proteome</keyword>
<feature type="compositionally biased region" description="Basic residues" evidence="1">
    <location>
        <begin position="291"/>
        <end position="302"/>
    </location>
</feature>